<proteinExistence type="predicted"/>
<dbReference type="EMBL" id="QXFW01001090">
    <property type="protein sequence ID" value="KAE8996740.1"/>
    <property type="molecule type" value="Genomic_DNA"/>
</dbReference>
<dbReference type="Proteomes" id="UP000488956">
    <property type="component" value="Unassembled WGS sequence"/>
</dbReference>
<evidence type="ECO:0000313" key="10">
    <source>
        <dbReference type="Proteomes" id="UP000429523"/>
    </source>
</evidence>
<name>A0A6A3JNM0_9STRA</name>
<dbReference type="AlphaFoldDB" id="A0A6A3JNM0"/>
<dbReference type="Proteomes" id="UP000440732">
    <property type="component" value="Unassembled WGS sequence"/>
</dbReference>
<evidence type="ECO:0000313" key="9">
    <source>
        <dbReference type="EMBL" id="KAE9298483.1"/>
    </source>
</evidence>
<dbReference type="EMBL" id="QXGF01000834">
    <property type="protein sequence ID" value="KAE8935126.1"/>
    <property type="molecule type" value="Genomic_DNA"/>
</dbReference>
<evidence type="ECO:0000313" key="2">
    <source>
        <dbReference type="EMBL" id="KAE8996740.1"/>
    </source>
</evidence>
<evidence type="ECO:0000313" key="11">
    <source>
        <dbReference type="Proteomes" id="UP000433483"/>
    </source>
</evidence>
<dbReference type="Proteomes" id="UP000433483">
    <property type="component" value="Unassembled WGS sequence"/>
</dbReference>
<protein>
    <submittedName>
        <fullName evidence="2">Uncharacterized protein</fullName>
    </submittedName>
</protein>
<sequence>MAKRPPLKRSALALFSTEFLCKQGRGAPGGVSSLSHSLYLASRRCCGCERVQY</sequence>
<dbReference type="EMBL" id="QXGA01000900">
    <property type="protein sequence ID" value="KAE9136483.1"/>
    <property type="molecule type" value="Genomic_DNA"/>
</dbReference>
<evidence type="ECO:0000313" key="17">
    <source>
        <dbReference type="Proteomes" id="UP000476176"/>
    </source>
</evidence>
<accession>A0A6A3JNM0</accession>
<dbReference type="EMBL" id="QXFZ01001106">
    <property type="protein sequence ID" value="KAE9096807.1"/>
    <property type="molecule type" value="Genomic_DNA"/>
</dbReference>
<evidence type="ECO:0000313" key="8">
    <source>
        <dbReference type="EMBL" id="KAE9213430.1"/>
    </source>
</evidence>
<dbReference type="Proteomes" id="UP000441208">
    <property type="component" value="Unassembled WGS sequence"/>
</dbReference>
<organism evidence="2 16">
    <name type="scientific">Phytophthora fragariae</name>
    <dbReference type="NCBI Taxonomy" id="53985"/>
    <lineage>
        <taxon>Eukaryota</taxon>
        <taxon>Sar</taxon>
        <taxon>Stramenopiles</taxon>
        <taxon>Oomycota</taxon>
        <taxon>Peronosporomycetes</taxon>
        <taxon>Peronosporales</taxon>
        <taxon>Peronosporaceae</taxon>
        <taxon>Phytophthora</taxon>
    </lineage>
</organism>
<evidence type="ECO:0000313" key="14">
    <source>
        <dbReference type="Proteomes" id="UP000440732"/>
    </source>
</evidence>
<evidence type="ECO:0000313" key="7">
    <source>
        <dbReference type="EMBL" id="KAE9207806.1"/>
    </source>
</evidence>
<evidence type="ECO:0000313" key="1">
    <source>
        <dbReference type="EMBL" id="KAE8935126.1"/>
    </source>
</evidence>
<reference evidence="16 17" key="1">
    <citation type="submission" date="2018-09" db="EMBL/GenBank/DDBJ databases">
        <title>Genomic investigation of the strawberry pathogen Phytophthora fragariae indicates pathogenicity is determined by transcriptional variation in three key races.</title>
        <authorList>
            <person name="Adams T.M."/>
            <person name="Armitage A.D."/>
            <person name="Sobczyk M.K."/>
            <person name="Bates H.J."/>
            <person name="Dunwell J.M."/>
            <person name="Nellist C.F."/>
            <person name="Harrison R.J."/>
        </authorList>
    </citation>
    <scope>NUCLEOTIDE SEQUENCE [LARGE SCALE GENOMIC DNA]</scope>
    <source>
        <strain evidence="9 12">A4</strain>
        <strain evidence="8 13">BC-1</strain>
        <strain evidence="7 17">BC-23</strain>
        <strain evidence="6 11">NOV-27</strain>
        <strain evidence="5 14">NOV-5</strain>
        <strain evidence="3 15">NOV-71</strain>
        <strain evidence="1 10">NOV-9</strain>
        <strain evidence="4 18">ONT-3</strain>
        <strain evidence="2 16">SCRP245</strain>
    </source>
</reference>
<evidence type="ECO:0000313" key="18">
    <source>
        <dbReference type="Proteomes" id="UP000488956"/>
    </source>
</evidence>
<evidence type="ECO:0000313" key="13">
    <source>
        <dbReference type="Proteomes" id="UP000440367"/>
    </source>
</evidence>
<dbReference type="Proteomes" id="UP000440367">
    <property type="component" value="Unassembled WGS sequence"/>
</dbReference>
<evidence type="ECO:0000313" key="6">
    <source>
        <dbReference type="EMBL" id="KAE9203897.1"/>
    </source>
</evidence>
<dbReference type="Proteomes" id="UP000429523">
    <property type="component" value="Unassembled WGS sequence"/>
</dbReference>
<dbReference type="EMBL" id="QXGB01000805">
    <property type="protein sequence ID" value="KAE9203897.1"/>
    <property type="molecule type" value="Genomic_DNA"/>
</dbReference>
<evidence type="ECO:0000313" key="5">
    <source>
        <dbReference type="EMBL" id="KAE9136483.1"/>
    </source>
</evidence>
<dbReference type="EMBL" id="QXFX01001088">
    <property type="protein sequence ID" value="KAE9096976.1"/>
    <property type="molecule type" value="Genomic_DNA"/>
</dbReference>
<keyword evidence="11" id="KW-1185">Reference proteome</keyword>
<evidence type="ECO:0000313" key="16">
    <source>
        <dbReference type="Proteomes" id="UP000460718"/>
    </source>
</evidence>
<evidence type="ECO:0000313" key="15">
    <source>
        <dbReference type="Proteomes" id="UP000441208"/>
    </source>
</evidence>
<dbReference type="Proteomes" id="UP000437068">
    <property type="component" value="Unassembled WGS sequence"/>
</dbReference>
<gene>
    <name evidence="9" type="ORF">PF001_g15914</name>
    <name evidence="8" type="ORF">PF002_g17956</name>
    <name evidence="7" type="ORF">PF004_g16935</name>
    <name evidence="6" type="ORF">PF005_g14004</name>
    <name evidence="5" type="ORF">PF006_g14374</name>
    <name evidence="3" type="ORF">PF007_g16845</name>
    <name evidence="1" type="ORF">PF009_g14912</name>
    <name evidence="4" type="ORF">PF010_g16135</name>
    <name evidence="2" type="ORF">PF011_g15782</name>
</gene>
<dbReference type="Proteomes" id="UP000460718">
    <property type="component" value="Unassembled WGS sequence"/>
</dbReference>
<dbReference type="EMBL" id="QXGE01001061">
    <property type="protein sequence ID" value="KAE9298483.1"/>
    <property type="molecule type" value="Genomic_DNA"/>
</dbReference>
<evidence type="ECO:0000313" key="12">
    <source>
        <dbReference type="Proteomes" id="UP000437068"/>
    </source>
</evidence>
<evidence type="ECO:0000313" key="3">
    <source>
        <dbReference type="EMBL" id="KAE9096807.1"/>
    </source>
</evidence>
<dbReference type="Proteomes" id="UP000476176">
    <property type="component" value="Unassembled WGS sequence"/>
</dbReference>
<dbReference type="EMBL" id="QXGD01001148">
    <property type="protein sequence ID" value="KAE9213430.1"/>
    <property type="molecule type" value="Genomic_DNA"/>
</dbReference>
<evidence type="ECO:0000313" key="4">
    <source>
        <dbReference type="EMBL" id="KAE9096976.1"/>
    </source>
</evidence>
<comment type="caution">
    <text evidence="2">The sequence shown here is derived from an EMBL/GenBank/DDBJ whole genome shotgun (WGS) entry which is preliminary data.</text>
</comment>
<dbReference type="EMBL" id="QXGC01001234">
    <property type="protein sequence ID" value="KAE9207806.1"/>
    <property type="molecule type" value="Genomic_DNA"/>
</dbReference>